<feature type="domain" description="DUF7282" evidence="4">
    <location>
        <begin position="45"/>
        <end position="153"/>
    </location>
</feature>
<evidence type="ECO:0000259" key="4">
    <source>
        <dbReference type="Pfam" id="PF23951"/>
    </source>
</evidence>
<dbReference type="AlphaFoldDB" id="A0A1I0QIU2"/>
<feature type="compositionally biased region" description="Acidic residues" evidence="1">
    <location>
        <begin position="363"/>
        <end position="380"/>
    </location>
</feature>
<dbReference type="STRING" id="1202768.SAMN05216285_3647"/>
<name>A0A1I0QIU2_9EURY</name>
<dbReference type="RefSeq" id="WP_049989362.1">
    <property type="nucleotide sequence ID" value="NZ_FOIS01000004.1"/>
</dbReference>
<evidence type="ECO:0000256" key="1">
    <source>
        <dbReference type="SAM" id="MobiDB-lite"/>
    </source>
</evidence>
<evidence type="ECO:0000259" key="3">
    <source>
        <dbReference type="Pfam" id="PF07705"/>
    </source>
</evidence>
<keyword evidence="6" id="KW-1185">Reference proteome</keyword>
<dbReference type="eggNOG" id="arCOG07560">
    <property type="taxonomic scope" value="Archaea"/>
</dbReference>
<feature type="domain" description="CARDB" evidence="3">
    <location>
        <begin position="165"/>
        <end position="250"/>
    </location>
</feature>
<dbReference type="InterPro" id="IPR013783">
    <property type="entry name" value="Ig-like_fold"/>
</dbReference>
<dbReference type="Pfam" id="PF23951">
    <property type="entry name" value="DUF7282"/>
    <property type="match status" value="2"/>
</dbReference>
<dbReference type="Proteomes" id="UP000183275">
    <property type="component" value="Unassembled WGS sequence"/>
</dbReference>
<evidence type="ECO:0000313" key="5">
    <source>
        <dbReference type="EMBL" id="SEW27130.1"/>
    </source>
</evidence>
<organism evidence="5 6">
    <name type="scientific">Natrinema salifodinae</name>
    <dbReference type="NCBI Taxonomy" id="1202768"/>
    <lineage>
        <taxon>Archaea</taxon>
        <taxon>Methanobacteriati</taxon>
        <taxon>Methanobacteriota</taxon>
        <taxon>Stenosarchaea group</taxon>
        <taxon>Halobacteria</taxon>
        <taxon>Halobacteriales</taxon>
        <taxon>Natrialbaceae</taxon>
        <taxon>Natrinema</taxon>
    </lineage>
</organism>
<accession>A0A1I0QIU2</accession>
<dbReference type="Gene3D" id="2.60.40.10">
    <property type="entry name" value="Immunoglobulins"/>
    <property type="match status" value="1"/>
</dbReference>
<feature type="region of interest" description="Disordered" evidence="1">
    <location>
        <begin position="326"/>
        <end position="380"/>
    </location>
</feature>
<feature type="domain" description="DUF7282" evidence="4">
    <location>
        <begin position="260"/>
        <end position="347"/>
    </location>
</feature>
<dbReference type="InterPro" id="IPR055706">
    <property type="entry name" value="Slg1/2_DUF7282"/>
</dbReference>
<gene>
    <name evidence="5" type="ORF">SAMN05216285_3647</name>
</gene>
<dbReference type="Pfam" id="PF07705">
    <property type="entry name" value="CARDB"/>
    <property type="match status" value="1"/>
</dbReference>
<proteinExistence type="predicted"/>
<dbReference type="EMBL" id="FOIS01000004">
    <property type="protein sequence ID" value="SEW27130.1"/>
    <property type="molecule type" value="Genomic_DNA"/>
</dbReference>
<feature type="transmembrane region" description="Helical" evidence="2">
    <location>
        <begin position="12"/>
        <end position="37"/>
    </location>
</feature>
<keyword evidence="2" id="KW-1133">Transmembrane helix</keyword>
<dbReference type="OrthoDB" id="239724at2157"/>
<protein>
    <submittedName>
        <fullName evidence="5">CARDB protein</fullName>
    </submittedName>
</protein>
<sequence length="380" mass="39564">MSSRLTFGSLKRIVAILIAIAIVIAAGIVVGQAPAIFGVESDPEASITFEDQRSDGANVTIQEVSLSAGGYVVVTDGGDEPLAVSERLDAGDHENVTVERNGDSTRELVGPLTATVHQDTSDEDGFAYHETDGEEDQPYLEDGFPVSDTATVTTDEPATGDSFLVESLDAPDSATTNETIDVNAQIRNPTEYQTQQPVEVRVDGTVIERQVLELEGGESRTVTLETDTTGAPPGNRTIGVYTEDDGEVSDIALEFHTDPSVSVDDASNESVTLAAAIPEDGFVAVEHNETVVGTSETLDAGDHENVTVTLSDDAEIGEDDELTATLYAGDPDDVDAASPIEHEGDPVETTFTLADAGDGGDGGGDDGGGDGDSEPESGDE</sequence>
<keyword evidence="2" id="KW-0472">Membrane</keyword>
<keyword evidence="2" id="KW-0812">Transmembrane</keyword>
<evidence type="ECO:0000256" key="2">
    <source>
        <dbReference type="SAM" id="Phobius"/>
    </source>
</evidence>
<dbReference type="InterPro" id="IPR011635">
    <property type="entry name" value="CARDB"/>
</dbReference>
<evidence type="ECO:0000313" key="6">
    <source>
        <dbReference type="Proteomes" id="UP000183275"/>
    </source>
</evidence>
<reference evidence="6" key="1">
    <citation type="submission" date="2016-10" db="EMBL/GenBank/DDBJ databases">
        <authorList>
            <person name="Varghese N."/>
        </authorList>
    </citation>
    <scope>NUCLEOTIDE SEQUENCE [LARGE SCALE GENOMIC DNA]</scope>
    <source>
        <strain evidence="6">CGMCC 1.12284</strain>
    </source>
</reference>